<gene>
    <name evidence="3" type="ORF">SAMN02745243_01581</name>
</gene>
<dbReference type="RefSeq" id="WP_073108048.1">
    <property type="nucleotide sequence ID" value="NZ_FQZY01000020.1"/>
</dbReference>
<evidence type="ECO:0000313" key="3">
    <source>
        <dbReference type="EMBL" id="SHJ86660.1"/>
    </source>
</evidence>
<keyword evidence="4" id="KW-1185">Reference proteome</keyword>
<dbReference type="GO" id="GO:0016491">
    <property type="term" value="F:oxidoreductase activity"/>
    <property type="evidence" value="ECO:0007669"/>
    <property type="project" value="UniProtKB-KW"/>
</dbReference>
<dbReference type="Proteomes" id="UP000184301">
    <property type="component" value="Unassembled WGS sequence"/>
</dbReference>
<dbReference type="EMBL" id="FQZY01000020">
    <property type="protein sequence ID" value="SHJ86660.1"/>
    <property type="molecule type" value="Genomic_DNA"/>
</dbReference>
<dbReference type="InterPro" id="IPR002347">
    <property type="entry name" value="SDR_fam"/>
</dbReference>
<dbReference type="SUPFAM" id="SSF51735">
    <property type="entry name" value="NAD(P)-binding Rossmann-fold domains"/>
    <property type="match status" value="1"/>
</dbReference>
<dbReference type="PANTHER" id="PTHR24321:SF8">
    <property type="entry name" value="ESTRADIOL 17-BETA-DEHYDROGENASE 8-RELATED"/>
    <property type="match status" value="1"/>
</dbReference>
<dbReference type="OrthoDB" id="9803628at2"/>
<dbReference type="Gene3D" id="3.40.50.720">
    <property type="entry name" value="NAD(P)-binding Rossmann-like Domain"/>
    <property type="match status" value="1"/>
</dbReference>
<dbReference type="PRINTS" id="PR00081">
    <property type="entry name" value="GDHRDH"/>
</dbReference>
<organism evidence="3 4">
    <name type="scientific">Hespellia stercorisuis DSM 15480</name>
    <dbReference type="NCBI Taxonomy" id="1121950"/>
    <lineage>
        <taxon>Bacteria</taxon>
        <taxon>Bacillati</taxon>
        <taxon>Bacillota</taxon>
        <taxon>Clostridia</taxon>
        <taxon>Lachnospirales</taxon>
        <taxon>Lachnospiraceae</taxon>
        <taxon>Hespellia</taxon>
    </lineage>
</organism>
<dbReference type="PANTHER" id="PTHR24321">
    <property type="entry name" value="DEHYDROGENASES, SHORT CHAIN"/>
    <property type="match status" value="1"/>
</dbReference>
<evidence type="ECO:0000256" key="2">
    <source>
        <dbReference type="ARBA" id="ARBA00023002"/>
    </source>
</evidence>
<protein>
    <submittedName>
        <fullName evidence="3">NAD(P)-dependent dehydrogenase, short-chain alcohol dehydrogenase family</fullName>
    </submittedName>
</protein>
<comment type="similarity">
    <text evidence="1">Belongs to the short-chain dehydrogenases/reductases (SDR) family.</text>
</comment>
<sequence>MGLYAITGASGGIGGKAAEMIRAAGHTVINIDIKDADINANLATPEGRKKAIEELRAMASEGLDAMICVAGVSAMCGKPKLIISVNYFGTVELVEGVYDLLRKKHGCVVVTASNTISQGAARMDIVDLLNNTSDEKRILSLLEGKDPAAYSHAMYVSSKYALSRWMRRSSPGYAAEGVRINAIAPGNVATPMTADLTPHAWEACLALPIPTLYHQKKLMDPEDISKGIVFLASDMASGVNGIILFVDGGTDALLNSEKVY</sequence>
<reference evidence="3 4" key="1">
    <citation type="submission" date="2016-11" db="EMBL/GenBank/DDBJ databases">
        <authorList>
            <person name="Jaros S."/>
            <person name="Januszkiewicz K."/>
            <person name="Wedrychowicz H."/>
        </authorList>
    </citation>
    <scope>NUCLEOTIDE SEQUENCE [LARGE SCALE GENOMIC DNA]</scope>
    <source>
        <strain evidence="3 4">DSM 15480</strain>
    </source>
</reference>
<dbReference type="STRING" id="1121950.SAMN02745243_01581"/>
<dbReference type="InterPro" id="IPR036291">
    <property type="entry name" value="NAD(P)-bd_dom_sf"/>
</dbReference>
<dbReference type="Pfam" id="PF13561">
    <property type="entry name" value="adh_short_C2"/>
    <property type="match status" value="1"/>
</dbReference>
<accession>A0A1M6MTD9</accession>
<dbReference type="AlphaFoldDB" id="A0A1M6MTD9"/>
<keyword evidence="2" id="KW-0560">Oxidoreductase</keyword>
<proteinExistence type="inferred from homology"/>
<evidence type="ECO:0000313" key="4">
    <source>
        <dbReference type="Proteomes" id="UP000184301"/>
    </source>
</evidence>
<name>A0A1M6MTD9_9FIRM</name>
<evidence type="ECO:0000256" key="1">
    <source>
        <dbReference type="ARBA" id="ARBA00006484"/>
    </source>
</evidence>